<feature type="compositionally biased region" description="Polar residues" evidence="1">
    <location>
        <begin position="90"/>
        <end position="99"/>
    </location>
</feature>
<feature type="region of interest" description="Disordered" evidence="1">
    <location>
        <begin position="21"/>
        <end position="165"/>
    </location>
</feature>
<reference evidence="3" key="2">
    <citation type="submission" date="2015-01" db="EMBL/GenBank/DDBJ databases">
        <title>Evolutionary Origins and Diversification of the Mycorrhizal Mutualists.</title>
        <authorList>
            <consortium name="DOE Joint Genome Institute"/>
            <consortium name="Mycorrhizal Genomics Consortium"/>
            <person name="Kohler A."/>
            <person name="Kuo A."/>
            <person name="Nagy L.G."/>
            <person name="Floudas D."/>
            <person name="Copeland A."/>
            <person name="Barry K.W."/>
            <person name="Cichocki N."/>
            <person name="Veneault-Fourrey C."/>
            <person name="LaButti K."/>
            <person name="Lindquist E.A."/>
            <person name="Lipzen A."/>
            <person name="Lundell T."/>
            <person name="Morin E."/>
            <person name="Murat C."/>
            <person name="Riley R."/>
            <person name="Ohm R."/>
            <person name="Sun H."/>
            <person name="Tunlid A."/>
            <person name="Henrissat B."/>
            <person name="Grigoriev I.V."/>
            <person name="Hibbett D.S."/>
            <person name="Martin F."/>
        </authorList>
    </citation>
    <scope>NUCLEOTIDE SEQUENCE [LARGE SCALE GENOMIC DNA]</scope>
    <source>
        <strain evidence="3">441</strain>
    </source>
</reference>
<proteinExistence type="predicted"/>
<accession>A0A0C9Z0I0</accession>
<name>A0A0C9Z0I0_9AGAM</name>
<evidence type="ECO:0000256" key="1">
    <source>
        <dbReference type="SAM" id="MobiDB-lite"/>
    </source>
</evidence>
<evidence type="ECO:0000313" key="3">
    <source>
        <dbReference type="Proteomes" id="UP000054018"/>
    </source>
</evidence>
<dbReference type="Proteomes" id="UP000054018">
    <property type="component" value="Unassembled WGS sequence"/>
</dbReference>
<keyword evidence="3" id="KW-1185">Reference proteome</keyword>
<protein>
    <submittedName>
        <fullName evidence="2">Unplaced genomic scaffold scaffold_1, whole genome shotgun sequence</fullName>
    </submittedName>
</protein>
<dbReference type="AlphaFoldDB" id="A0A0C9Z0I0"/>
<dbReference type="OrthoDB" id="3365439at2759"/>
<feature type="compositionally biased region" description="Basic and acidic residues" evidence="1">
    <location>
        <begin position="75"/>
        <end position="89"/>
    </location>
</feature>
<dbReference type="EMBL" id="KN833685">
    <property type="protein sequence ID" value="KIK30965.1"/>
    <property type="molecule type" value="Genomic_DNA"/>
</dbReference>
<evidence type="ECO:0000313" key="2">
    <source>
        <dbReference type="EMBL" id="KIK30965.1"/>
    </source>
</evidence>
<dbReference type="HOGENOM" id="CLU_120577_0_0_1"/>
<feature type="compositionally biased region" description="Polar residues" evidence="1">
    <location>
        <begin position="131"/>
        <end position="146"/>
    </location>
</feature>
<reference evidence="2 3" key="1">
    <citation type="submission" date="2014-04" db="EMBL/GenBank/DDBJ databases">
        <authorList>
            <consortium name="DOE Joint Genome Institute"/>
            <person name="Kuo A."/>
            <person name="Kohler A."/>
            <person name="Costa M.D."/>
            <person name="Nagy L.G."/>
            <person name="Floudas D."/>
            <person name="Copeland A."/>
            <person name="Barry K.W."/>
            <person name="Cichocki N."/>
            <person name="Veneault-Fourrey C."/>
            <person name="LaButti K."/>
            <person name="Lindquist E.A."/>
            <person name="Lipzen A."/>
            <person name="Lundell T."/>
            <person name="Morin E."/>
            <person name="Murat C."/>
            <person name="Sun H."/>
            <person name="Tunlid A."/>
            <person name="Henrissat B."/>
            <person name="Grigoriev I.V."/>
            <person name="Hibbett D.S."/>
            <person name="Martin F."/>
            <person name="Nordberg H.P."/>
            <person name="Cantor M.N."/>
            <person name="Hua S.X."/>
        </authorList>
    </citation>
    <scope>NUCLEOTIDE SEQUENCE [LARGE SCALE GENOMIC DNA]</scope>
    <source>
        <strain evidence="2 3">441</strain>
    </source>
</reference>
<gene>
    <name evidence="2" type="ORF">PISMIDRAFT_669907</name>
</gene>
<sequence length="165" mass="18887">MTGPERKPTFQYLPKNRAKKLRRSWVDSKKLKSQWRAQKKREGIWSKSSSQPDNHECEMVTQTYPDGTSDLPVDSDNKATDDILPEDQHSTQASTTNKVSLRELKRQAYSPSTLHNHKSDSRKRRGADTLSPHSTSKNPSGHSKGQPNMKLRMNAMLEKIKRDLC</sequence>
<organism evidence="2 3">
    <name type="scientific">Pisolithus microcarpus 441</name>
    <dbReference type="NCBI Taxonomy" id="765257"/>
    <lineage>
        <taxon>Eukaryota</taxon>
        <taxon>Fungi</taxon>
        <taxon>Dikarya</taxon>
        <taxon>Basidiomycota</taxon>
        <taxon>Agaricomycotina</taxon>
        <taxon>Agaricomycetes</taxon>
        <taxon>Agaricomycetidae</taxon>
        <taxon>Boletales</taxon>
        <taxon>Sclerodermatineae</taxon>
        <taxon>Pisolithaceae</taxon>
        <taxon>Pisolithus</taxon>
    </lineage>
</organism>